<dbReference type="PROSITE" id="PS00070">
    <property type="entry name" value="ALDEHYDE_DEHYDR_CYS"/>
    <property type="match status" value="1"/>
</dbReference>
<evidence type="ECO:0000259" key="13">
    <source>
        <dbReference type="Pfam" id="PF00171"/>
    </source>
</evidence>
<dbReference type="Gene3D" id="3.40.605.10">
    <property type="entry name" value="Aldehyde Dehydrogenase, Chain A, domain 1"/>
    <property type="match status" value="1"/>
</dbReference>
<dbReference type="Gene3D" id="3.40.309.10">
    <property type="entry name" value="Aldehyde Dehydrogenase, Chain A, domain 2"/>
    <property type="match status" value="1"/>
</dbReference>
<evidence type="ECO:0000313" key="15">
    <source>
        <dbReference type="Proteomes" id="UP000187429"/>
    </source>
</evidence>
<evidence type="ECO:0000256" key="11">
    <source>
        <dbReference type="RuleBase" id="RU003345"/>
    </source>
</evidence>
<dbReference type="GO" id="GO:0004777">
    <property type="term" value="F:succinate-semialdehyde dehydrogenase (NAD+) activity"/>
    <property type="evidence" value="ECO:0007669"/>
    <property type="project" value="UniProtKB-EC"/>
</dbReference>
<evidence type="ECO:0000256" key="10">
    <source>
        <dbReference type="PROSITE-ProRule" id="PRU10007"/>
    </source>
</evidence>
<evidence type="ECO:0000313" key="14">
    <source>
        <dbReference type="EMBL" id="OMJ23780.1"/>
    </source>
</evidence>
<dbReference type="InterPro" id="IPR029510">
    <property type="entry name" value="Ald_DH_CS_GLU"/>
</dbReference>
<dbReference type="InterPro" id="IPR016163">
    <property type="entry name" value="Ald_DH_C"/>
</dbReference>
<dbReference type="SUPFAM" id="SSF53720">
    <property type="entry name" value="ALDH-like"/>
    <property type="match status" value="1"/>
</dbReference>
<dbReference type="FunFam" id="3.40.309.10:FF:000004">
    <property type="entry name" value="Succinate-semialdehyde dehydrogenase I"/>
    <property type="match status" value="1"/>
</dbReference>
<dbReference type="InterPro" id="IPR050740">
    <property type="entry name" value="Aldehyde_DH_Superfamily"/>
</dbReference>
<dbReference type="InterPro" id="IPR015590">
    <property type="entry name" value="Aldehyde_DH_dom"/>
</dbReference>
<dbReference type="Pfam" id="PF00171">
    <property type="entry name" value="Aldedh"/>
    <property type="match status" value="1"/>
</dbReference>
<evidence type="ECO:0000256" key="7">
    <source>
        <dbReference type="ARBA" id="ARBA00050387"/>
    </source>
</evidence>
<feature type="active site" evidence="10">
    <location>
        <position position="345"/>
    </location>
</feature>
<dbReference type="Proteomes" id="UP000187429">
    <property type="component" value="Unassembled WGS sequence"/>
</dbReference>
<evidence type="ECO:0000256" key="6">
    <source>
        <dbReference type="ARBA" id="ARBA00030806"/>
    </source>
</evidence>
<dbReference type="EC" id="1.2.1.16" evidence="9"/>
<dbReference type="FunFam" id="3.40.605.10:FF:000005">
    <property type="entry name" value="Succinate-semialdehyde dehydrogenase I"/>
    <property type="match status" value="1"/>
</dbReference>
<gene>
    <name evidence="14" type="ORF">AYI69_g4868</name>
</gene>
<dbReference type="PANTHER" id="PTHR43353">
    <property type="entry name" value="SUCCINATE-SEMIALDEHYDE DEHYDROGENASE, MITOCHONDRIAL"/>
    <property type="match status" value="1"/>
</dbReference>
<comment type="caution">
    <text evidence="14">The sequence shown here is derived from an EMBL/GenBank/DDBJ whole genome shotgun (WGS) entry which is preliminary data.</text>
</comment>
<feature type="region of interest" description="Disordered" evidence="12">
    <location>
        <begin position="69"/>
        <end position="88"/>
    </location>
</feature>
<feature type="compositionally biased region" description="Polar residues" evidence="12">
    <location>
        <begin position="76"/>
        <end position="88"/>
    </location>
</feature>
<dbReference type="EMBL" id="LSSM01001964">
    <property type="protein sequence ID" value="OMJ23780.1"/>
    <property type="molecule type" value="Genomic_DNA"/>
</dbReference>
<dbReference type="GO" id="GO:0009450">
    <property type="term" value="P:gamma-aminobutyric acid catabolic process"/>
    <property type="evidence" value="ECO:0007669"/>
    <property type="project" value="TreeGrafter"/>
</dbReference>
<dbReference type="FunFam" id="3.40.605.10:FF:000026">
    <property type="entry name" value="Aldehyde dehydrogenase, putative"/>
    <property type="match status" value="1"/>
</dbReference>
<reference evidence="15" key="1">
    <citation type="submission" date="2017-01" db="EMBL/GenBank/DDBJ databases">
        <authorList>
            <person name="Wang Y."/>
            <person name="White M."/>
            <person name="Kvist S."/>
            <person name="Moncalvo J.-M."/>
        </authorList>
    </citation>
    <scope>NUCLEOTIDE SEQUENCE [LARGE SCALE GENOMIC DNA]</scope>
    <source>
        <strain evidence="15">ID-206-W2</strain>
    </source>
</reference>
<feature type="domain" description="Aldehyde dehydrogenase" evidence="13">
    <location>
        <begin position="113"/>
        <end position="581"/>
    </location>
</feature>
<dbReference type="InterPro" id="IPR016161">
    <property type="entry name" value="Ald_DH/histidinol_DH"/>
</dbReference>
<comment type="catalytic activity">
    <reaction evidence="8">
        <text>succinate semialdehyde + NAD(+) + H2O = succinate + NADH + 2 H(+)</text>
        <dbReference type="Rhea" id="RHEA:13217"/>
        <dbReference type="ChEBI" id="CHEBI:15377"/>
        <dbReference type="ChEBI" id="CHEBI:15378"/>
        <dbReference type="ChEBI" id="CHEBI:30031"/>
        <dbReference type="ChEBI" id="CHEBI:57540"/>
        <dbReference type="ChEBI" id="CHEBI:57706"/>
        <dbReference type="ChEBI" id="CHEBI:57945"/>
        <dbReference type="EC" id="1.2.1.16"/>
    </reaction>
</comment>
<evidence type="ECO:0000256" key="9">
    <source>
        <dbReference type="ARBA" id="ARBA00067047"/>
    </source>
</evidence>
<dbReference type="OrthoDB" id="310895at2759"/>
<evidence type="ECO:0000256" key="2">
    <source>
        <dbReference type="ARBA" id="ARBA00009986"/>
    </source>
</evidence>
<proteinExistence type="inferred from homology"/>
<comment type="catalytic activity">
    <reaction evidence="7">
        <text>succinate semialdehyde + NADP(+) + H2O = succinate + NADPH + 2 H(+)</text>
        <dbReference type="Rhea" id="RHEA:13213"/>
        <dbReference type="ChEBI" id="CHEBI:15377"/>
        <dbReference type="ChEBI" id="CHEBI:15378"/>
        <dbReference type="ChEBI" id="CHEBI:30031"/>
        <dbReference type="ChEBI" id="CHEBI:57706"/>
        <dbReference type="ChEBI" id="CHEBI:57783"/>
        <dbReference type="ChEBI" id="CHEBI:58349"/>
        <dbReference type="EC" id="1.2.1.16"/>
    </reaction>
</comment>
<dbReference type="InterPro" id="IPR016162">
    <property type="entry name" value="Ald_DH_N"/>
</dbReference>
<keyword evidence="15" id="KW-1185">Reference proteome</keyword>
<dbReference type="PANTHER" id="PTHR43353:SF5">
    <property type="entry name" value="SUCCINATE-SEMIALDEHYDE DEHYDROGENASE, MITOCHONDRIAL"/>
    <property type="match status" value="1"/>
</dbReference>
<evidence type="ECO:0000256" key="4">
    <source>
        <dbReference type="ARBA" id="ARBA00019842"/>
    </source>
</evidence>
<evidence type="ECO:0000256" key="8">
    <source>
        <dbReference type="ARBA" id="ARBA00052698"/>
    </source>
</evidence>
<evidence type="ECO:0000256" key="3">
    <source>
        <dbReference type="ARBA" id="ARBA00013051"/>
    </source>
</evidence>
<dbReference type="PROSITE" id="PS00687">
    <property type="entry name" value="ALDEHYDE_DEHYDR_GLU"/>
    <property type="match status" value="1"/>
</dbReference>
<dbReference type="CDD" id="cd07103">
    <property type="entry name" value="ALDH_F5_SSADH_GabD"/>
    <property type="match status" value="1"/>
</dbReference>
<dbReference type="EC" id="1.2.1.24" evidence="3"/>
<dbReference type="AlphaFoldDB" id="A0A1R1YA87"/>
<dbReference type="InterPro" id="IPR016160">
    <property type="entry name" value="Ald_DH_CS_CYS"/>
</dbReference>
<keyword evidence="5 11" id="KW-0560">Oxidoreductase</keyword>
<evidence type="ECO:0000256" key="12">
    <source>
        <dbReference type="SAM" id="MobiDB-lite"/>
    </source>
</evidence>
<comment type="pathway">
    <text evidence="1">Amino-acid degradation; 4-aminobutanoate degradation.</text>
</comment>
<dbReference type="GO" id="GO:0004030">
    <property type="term" value="F:aldehyde dehydrogenase [NAD(P)+] activity"/>
    <property type="evidence" value="ECO:0007669"/>
    <property type="project" value="UniProtKB-ARBA"/>
</dbReference>
<accession>A0A1R1YA87</accession>
<protein>
    <recommendedName>
        <fullName evidence="4">Succinate-semialdehyde dehydrogenase, mitochondrial</fullName>
        <ecNumber evidence="9">1.2.1.16</ecNumber>
        <ecNumber evidence="3">1.2.1.24</ecNumber>
    </recommendedName>
    <alternativeName>
        <fullName evidence="6">NAD(+)-dependent succinic semialdehyde dehydrogenase</fullName>
    </alternativeName>
</protein>
<evidence type="ECO:0000256" key="5">
    <source>
        <dbReference type="ARBA" id="ARBA00023002"/>
    </source>
</evidence>
<organism evidence="14 15">
    <name type="scientific">Smittium culicis</name>
    <dbReference type="NCBI Taxonomy" id="133412"/>
    <lineage>
        <taxon>Eukaryota</taxon>
        <taxon>Fungi</taxon>
        <taxon>Fungi incertae sedis</taxon>
        <taxon>Zoopagomycota</taxon>
        <taxon>Kickxellomycotina</taxon>
        <taxon>Harpellomycetes</taxon>
        <taxon>Harpellales</taxon>
        <taxon>Legeriomycetaceae</taxon>
        <taxon>Smittium</taxon>
    </lineage>
</organism>
<sequence length="585" mass="62753">MFLSRAVKNISSKRIASSSSLKSVLTSVCFRRNISSNYPHAPVSSLSLHRSKLYSSKSVSIHLISKPSSYSTSASTMPANRNTSPNPLSESFNDPSLFVLDSASFLSSTSHLSVFEVLNPANLDVIGTLPDMQANETRQAIELASEAFETYSKTTSRQRKELLNRWYNLIVENQSDLARIISLESGKPLKEAMGEVIYGNSFIDWFAAETLRTDGETIPTLAANQRIITIRQPVGVVGIVTPWNFPIAMITRKVGAALAAGCTAVVKPAAETPYSSIALANLAYRAGFPKGAISIVPTSAANVKDVGLELTTNSKVKKISFTGSTAVGKILMAQSSSTVKKSSMELGGNSPFVVFEDANIADAVSGLMVAKFRNSGQTCVCANRVFVHSSIYDNFANVLAERIASDLIVGNGLEPGVTMGPLISSVAVEKMSLLVNDAVGKGADIFYGNDSNSLHKNKDSSIPLNSGYFFNPVILKNVTPEMECFKNEIFGPIAALVKFDSEEHLMTLVNSNINVGLGGYLYTNDIGRIMRVSEGIEVGMIGVNTGLFSSEVSPFGGVKESGIGREGSKHGINEYLNIKAITINY</sequence>
<evidence type="ECO:0000256" key="1">
    <source>
        <dbReference type="ARBA" id="ARBA00005176"/>
    </source>
</evidence>
<name>A0A1R1YA87_9FUNG</name>
<comment type="similarity">
    <text evidence="2 11">Belongs to the aldehyde dehydrogenase family.</text>
</comment>